<dbReference type="Gene3D" id="1.10.520.40">
    <property type="entry name" value="CRISPR-associated protein Cse2"/>
    <property type="match status" value="2"/>
</dbReference>
<dbReference type="Proteomes" id="UP000237647">
    <property type="component" value="Unassembled WGS sequence"/>
</dbReference>
<dbReference type="NCBIfam" id="TIGR02548">
    <property type="entry name" value="casB_cse2"/>
    <property type="match status" value="2"/>
</dbReference>
<dbReference type="AlphaFoldDB" id="A0A2T0V1V4"/>
<dbReference type="Pfam" id="PF09485">
    <property type="entry name" value="CRISPR_Cse2"/>
    <property type="match status" value="2"/>
</dbReference>
<reference evidence="1 2" key="1">
    <citation type="submission" date="2018-03" db="EMBL/GenBank/DDBJ databases">
        <title>Genomic Encyclopedia of Type Strains, Phase III (KMG-III): the genomes of soil and plant-associated and newly described type strains.</title>
        <authorList>
            <person name="Whitman W."/>
        </authorList>
    </citation>
    <scope>NUCLEOTIDE SEQUENCE [LARGE SCALE GENOMIC DNA]</scope>
    <source>
        <strain evidence="1 2">CGMCC 1.12152</strain>
    </source>
</reference>
<proteinExistence type="predicted"/>
<dbReference type="RefSeq" id="WP_106375117.1">
    <property type="nucleotide sequence ID" value="NZ_PVTK01000006.1"/>
</dbReference>
<keyword evidence="2" id="KW-1185">Reference proteome</keyword>
<gene>
    <name evidence="1" type="ORF">B0H98_10652</name>
</gene>
<sequence>MTSHAGKFVAYLEALNEKNRGAIARLRHSLAQPIGEDPNAVAIVERFVGTERDVDDPYRQALYLIAGLYANHPKQSGTTLAEAFGALWRERHNPSIEQRFIVLLESDEQQLAVRLRQAIALLASDDYGFNYVQLMADIALWLDPFRKEYRWQAMRQRWGREFYGAALAGQDVQSDSEALKQHLLALANNESPVLSRLRRSLTLPPGEDPAVFPSVEPFVDPAWESGDSRRRARYLVAGLFACHSKYEPDRTLAAALRLAAQEKNKAESVERRFITVLGASGDTIADHLRQAVALIRDTQIGYDPALLIKDMEVWLARTPNVERLDRCRQRWARDFYWAARSDEHDPQSETTQEQVT</sequence>
<dbReference type="CDD" id="cd09731">
    <property type="entry name" value="Cse2_I-E"/>
    <property type="match status" value="2"/>
</dbReference>
<organism evidence="1 2">
    <name type="scientific">Vreelandella songnenensis</name>
    <dbReference type="NCBI Taxonomy" id="1176243"/>
    <lineage>
        <taxon>Bacteria</taxon>
        <taxon>Pseudomonadati</taxon>
        <taxon>Pseudomonadota</taxon>
        <taxon>Gammaproteobacteria</taxon>
        <taxon>Oceanospirillales</taxon>
        <taxon>Halomonadaceae</taxon>
        <taxon>Vreelandella</taxon>
    </lineage>
</organism>
<protein>
    <submittedName>
        <fullName evidence="1">CRISPR type I-E-associated protein CasB/Cse2</fullName>
    </submittedName>
</protein>
<dbReference type="InterPro" id="IPR038287">
    <property type="entry name" value="Cse2_sf"/>
</dbReference>
<accession>A0A2T0V1V4</accession>
<dbReference type="InterPro" id="IPR013382">
    <property type="entry name" value="CRISPR-assoc_prot_Cse2"/>
</dbReference>
<evidence type="ECO:0000313" key="2">
    <source>
        <dbReference type="Proteomes" id="UP000237647"/>
    </source>
</evidence>
<dbReference type="OrthoDB" id="8560528at2"/>
<dbReference type="EMBL" id="PVTK01000006">
    <property type="protein sequence ID" value="PRY64141.1"/>
    <property type="molecule type" value="Genomic_DNA"/>
</dbReference>
<evidence type="ECO:0000313" key="1">
    <source>
        <dbReference type="EMBL" id="PRY64141.1"/>
    </source>
</evidence>
<name>A0A2T0V1V4_9GAMM</name>
<comment type="caution">
    <text evidence="1">The sequence shown here is derived from an EMBL/GenBank/DDBJ whole genome shotgun (WGS) entry which is preliminary data.</text>
</comment>